<name>A0A915IBX4_ROMCU</name>
<evidence type="ECO:0000313" key="2">
    <source>
        <dbReference type="WBParaSite" id="nRc.2.0.1.t10751-RA"/>
    </source>
</evidence>
<evidence type="ECO:0000313" key="1">
    <source>
        <dbReference type="Proteomes" id="UP000887565"/>
    </source>
</evidence>
<sequence length="64" mass="7022">MYLSIAAACRRMKNFDIVRTAIRRLTVPYGVKYSSQSSGAVRHVRRNVAAQCGAVRQSIAGPLV</sequence>
<reference evidence="2" key="1">
    <citation type="submission" date="2022-11" db="UniProtKB">
        <authorList>
            <consortium name="WormBaseParasite"/>
        </authorList>
    </citation>
    <scope>IDENTIFICATION</scope>
</reference>
<proteinExistence type="predicted"/>
<dbReference type="AlphaFoldDB" id="A0A915IBX4"/>
<protein>
    <submittedName>
        <fullName evidence="2">Uncharacterized protein</fullName>
    </submittedName>
</protein>
<accession>A0A915IBX4</accession>
<dbReference type="Proteomes" id="UP000887565">
    <property type="component" value="Unplaced"/>
</dbReference>
<keyword evidence="1" id="KW-1185">Reference proteome</keyword>
<dbReference type="WBParaSite" id="nRc.2.0.1.t10751-RA">
    <property type="protein sequence ID" value="nRc.2.0.1.t10751-RA"/>
    <property type="gene ID" value="nRc.2.0.1.g10751"/>
</dbReference>
<organism evidence="1 2">
    <name type="scientific">Romanomermis culicivorax</name>
    <name type="common">Nematode worm</name>
    <dbReference type="NCBI Taxonomy" id="13658"/>
    <lineage>
        <taxon>Eukaryota</taxon>
        <taxon>Metazoa</taxon>
        <taxon>Ecdysozoa</taxon>
        <taxon>Nematoda</taxon>
        <taxon>Enoplea</taxon>
        <taxon>Dorylaimia</taxon>
        <taxon>Mermithida</taxon>
        <taxon>Mermithoidea</taxon>
        <taxon>Mermithidae</taxon>
        <taxon>Romanomermis</taxon>
    </lineage>
</organism>